<dbReference type="CDD" id="cd10747">
    <property type="entry name" value="DnaJ_C"/>
    <property type="match status" value="1"/>
</dbReference>
<dbReference type="Pfam" id="PF01556">
    <property type="entry name" value="DnaJ_C"/>
    <property type="match status" value="1"/>
</dbReference>
<dbReference type="SUPFAM" id="SSF46565">
    <property type="entry name" value="Chaperone J-domain"/>
    <property type="match status" value="1"/>
</dbReference>
<evidence type="ECO:0000259" key="1">
    <source>
        <dbReference type="PROSITE" id="PS50076"/>
    </source>
</evidence>
<protein>
    <submittedName>
        <fullName evidence="2">Molecular chaperone DnaJ</fullName>
    </submittedName>
</protein>
<accession>A0ABR5I6N8</accession>
<feature type="domain" description="J" evidence="1">
    <location>
        <begin position="4"/>
        <end position="68"/>
    </location>
</feature>
<dbReference type="Proteomes" id="UP000037247">
    <property type="component" value="Unassembled WGS sequence"/>
</dbReference>
<reference evidence="2 3" key="1">
    <citation type="submission" date="2015-05" db="EMBL/GenBank/DDBJ databases">
        <title>Draft genome sequence of the bacterium Gordonia jacobaea a new member of the Gordonia genus.</title>
        <authorList>
            <person name="Jimenez-Galisteo G."/>
            <person name="Dominguez A."/>
            <person name="Munoz E."/>
            <person name="Vinas M."/>
        </authorList>
    </citation>
    <scope>NUCLEOTIDE SEQUENCE [LARGE SCALE GENOMIC DNA]</scope>
    <source>
        <strain evidence="3">mv1</strain>
    </source>
</reference>
<keyword evidence="3" id="KW-1185">Reference proteome</keyword>
<proteinExistence type="predicted"/>
<dbReference type="CDD" id="cd06257">
    <property type="entry name" value="DnaJ"/>
    <property type="match status" value="1"/>
</dbReference>
<dbReference type="InterPro" id="IPR001623">
    <property type="entry name" value="DnaJ_domain"/>
</dbReference>
<organism evidence="2 3">
    <name type="scientific">Gordonia jacobaea</name>
    <dbReference type="NCBI Taxonomy" id="122202"/>
    <lineage>
        <taxon>Bacteria</taxon>
        <taxon>Bacillati</taxon>
        <taxon>Actinomycetota</taxon>
        <taxon>Actinomycetes</taxon>
        <taxon>Mycobacteriales</taxon>
        <taxon>Gordoniaceae</taxon>
        <taxon>Gordonia</taxon>
    </lineage>
</organism>
<dbReference type="Gene3D" id="2.60.260.20">
    <property type="entry name" value="Urease metallochaperone UreE, N-terminal domain"/>
    <property type="match status" value="2"/>
</dbReference>
<dbReference type="SUPFAM" id="SSF49493">
    <property type="entry name" value="HSP40/DnaJ peptide-binding domain"/>
    <property type="match status" value="2"/>
</dbReference>
<dbReference type="RefSeq" id="WP_005180074.1">
    <property type="nucleotide sequence ID" value="NZ_LDTZ01000027.1"/>
</dbReference>
<dbReference type="PANTHER" id="PTHR43096">
    <property type="entry name" value="DNAJ HOMOLOG 1, MITOCHONDRIAL-RELATED"/>
    <property type="match status" value="1"/>
</dbReference>
<dbReference type="InterPro" id="IPR008971">
    <property type="entry name" value="HSP40/DnaJ_pept-bd"/>
</dbReference>
<dbReference type="SMART" id="SM00271">
    <property type="entry name" value="DnaJ"/>
    <property type="match status" value="1"/>
</dbReference>
<sequence length="317" mass="34345">MARDYYEALGVPRSADTDEIQQAYRRLARKYHPDINKDPTAEDKFKEINEAYHVLSDPDTRKRYDRFGDDFRRVPEDYDERVRASAGGYGGGFGGGGYGGGGYGGGGGGRRVHFGHGVGGEGGVDFEDLFGQMFGGGGGYGPIPGADQEAELELPLEEAYRGGKRTLRLDGRRYDVNIPAGVLDGQRIRLAGQGGRGNGDAPPGDLYLVVRIKPHPRFRVQGRDIYVDLPVSPWEAALGATVAVPTPGGEAKVKVVPGSSTGRKLRLRGEGMPNPRGANGNLYAEIKVMVPPKPTARERELFEQLATESNFDPRKQP</sequence>
<dbReference type="Gene3D" id="1.10.287.110">
    <property type="entry name" value="DnaJ domain"/>
    <property type="match status" value="1"/>
</dbReference>
<comment type="caution">
    <text evidence="2">The sequence shown here is derived from an EMBL/GenBank/DDBJ whole genome shotgun (WGS) entry which is preliminary data.</text>
</comment>
<dbReference type="PANTHER" id="PTHR43096:SF10">
    <property type="entry name" value="CHAPERONE PROTEIN DNAJ A6, CHLOROPLASTIC"/>
    <property type="match status" value="1"/>
</dbReference>
<name>A0ABR5I6N8_9ACTN</name>
<dbReference type="PRINTS" id="PR00625">
    <property type="entry name" value="JDOMAIN"/>
</dbReference>
<evidence type="ECO:0000313" key="3">
    <source>
        <dbReference type="Proteomes" id="UP000037247"/>
    </source>
</evidence>
<dbReference type="InterPro" id="IPR002939">
    <property type="entry name" value="DnaJ_C"/>
</dbReference>
<dbReference type="InterPro" id="IPR036869">
    <property type="entry name" value="J_dom_sf"/>
</dbReference>
<gene>
    <name evidence="2" type="ORF">ABW18_21645</name>
</gene>
<dbReference type="Pfam" id="PF00226">
    <property type="entry name" value="DnaJ"/>
    <property type="match status" value="1"/>
</dbReference>
<dbReference type="EMBL" id="LDTZ01000027">
    <property type="protein sequence ID" value="KNA89350.1"/>
    <property type="molecule type" value="Genomic_DNA"/>
</dbReference>
<dbReference type="PROSITE" id="PS50076">
    <property type="entry name" value="DNAJ_2"/>
    <property type="match status" value="1"/>
</dbReference>
<evidence type="ECO:0000313" key="2">
    <source>
        <dbReference type="EMBL" id="KNA89350.1"/>
    </source>
</evidence>